<comment type="caution">
    <text evidence="6">The sequence shown here is derived from an EMBL/GenBank/DDBJ whole genome shotgun (WGS) entry which is preliminary data.</text>
</comment>
<dbReference type="PROSITE" id="PS50011">
    <property type="entry name" value="PROTEIN_KINASE_DOM"/>
    <property type="match status" value="1"/>
</dbReference>
<dbReference type="EMBL" id="PVNK01000174">
    <property type="protein sequence ID" value="PRP95036.1"/>
    <property type="molecule type" value="Genomic_DNA"/>
</dbReference>
<dbReference type="AlphaFoldDB" id="A0A2S9XQA3"/>
<evidence type="ECO:0000256" key="2">
    <source>
        <dbReference type="ARBA" id="ARBA00022741"/>
    </source>
</evidence>
<dbReference type="SMART" id="SM00220">
    <property type="entry name" value="S_TKc"/>
    <property type="match status" value="1"/>
</dbReference>
<evidence type="ECO:0000313" key="7">
    <source>
        <dbReference type="Proteomes" id="UP000237968"/>
    </source>
</evidence>
<dbReference type="GO" id="GO:0005524">
    <property type="term" value="F:ATP binding"/>
    <property type="evidence" value="ECO:0007669"/>
    <property type="project" value="UniProtKB-KW"/>
</dbReference>
<dbReference type="InterPro" id="IPR011009">
    <property type="entry name" value="Kinase-like_dom_sf"/>
</dbReference>
<evidence type="ECO:0000256" key="1">
    <source>
        <dbReference type="ARBA" id="ARBA00022679"/>
    </source>
</evidence>
<accession>A0A2S9XQA3</accession>
<dbReference type="Pfam" id="PF00069">
    <property type="entry name" value="Pkinase"/>
    <property type="match status" value="1"/>
</dbReference>
<dbReference type="CDD" id="cd14014">
    <property type="entry name" value="STKc_PknB_like"/>
    <property type="match status" value="1"/>
</dbReference>
<evidence type="ECO:0000256" key="3">
    <source>
        <dbReference type="ARBA" id="ARBA00022777"/>
    </source>
</evidence>
<dbReference type="OrthoDB" id="9801841at2"/>
<gene>
    <name evidence="6" type="primary">pknA_6</name>
    <name evidence="6" type="ORF">ENSA5_40340</name>
</gene>
<reference evidence="6 7" key="1">
    <citation type="submission" date="2018-03" db="EMBL/GenBank/DDBJ databases">
        <title>Draft Genome Sequences of the Obligatory Marine Myxobacteria Enhygromyxa salina SWB005.</title>
        <authorList>
            <person name="Poehlein A."/>
            <person name="Moghaddam J.A."/>
            <person name="Harms H."/>
            <person name="Alanjari M."/>
            <person name="Koenig G.M."/>
            <person name="Daniel R."/>
            <person name="Schaeberle T.F."/>
        </authorList>
    </citation>
    <scope>NUCLEOTIDE SEQUENCE [LARGE SCALE GENOMIC DNA]</scope>
    <source>
        <strain evidence="6 7">SWB005</strain>
    </source>
</reference>
<evidence type="ECO:0000259" key="5">
    <source>
        <dbReference type="PROSITE" id="PS50011"/>
    </source>
</evidence>
<dbReference type="Gene3D" id="1.10.510.10">
    <property type="entry name" value="Transferase(Phosphotransferase) domain 1"/>
    <property type="match status" value="1"/>
</dbReference>
<evidence type="ECO:0000313" key="6">
    <source>
        <dbReference type="EMBL" id="PRP95036.1"/>
    </source>
</evidence>
<organism evidence="6 7">
    <name type="scientific">Enhygromyxa salina</name>
    <dbReference type="NCBI Taxonomy" id="215803"/>
    <lineage>
        <taxon>Bacteria</taxon>
        <taxon>Pseudomonadati</taxon>
        <taxon>Myxococcota</taxon>
        <taxon>Polyangia</taxon>
        <taxon>Nannocystales</taxon>
        <taxon>Nannocystaceae</taxon>
        <taxon>Enhygromyxa</taxon>
    </lineage>
</organism>
<dbReference type="Proteomes" id="UP000237968">
    <property type="component" value="Unassembled WGS sequence"/>
</dbReference>
<dbReference type="EC" id="2.7.11.1" evidence="6"/>
<dbReference type="SUPFAM" id="SSF56112">
    <property type="entry name" value="Protein kinase-like (PK-like)"/>
    <property type="match status" value="1"/>
</dbReference>
<evidence type="ECO:0000256" key="4">
    <source>
        <dbReference type="ARBA" id="ARBA00022840"/>
    </source>
</evidence>
<keyword evidence="7" id="KW-1185">Reference proteome</keyword>
<dbReference type="PROSITE" id="PS00108">
    <property type="entry name" value="PROTEIN_KINASE_ST"/>
    <property type="match status" value="1"/>
</dbReference>
<protein>
    <submittedName>
        <fullName evidence="6">Serine/threonine-protein kinase PknA</fullName>
        <ecNumber evidence="6">2.7.11.1</ecNumber>
    </submittedName>
</protein>
<keyword evidence="4" id="KW-0067">ATP-binding</keyword>
<keyword evidence="2" id="KW-0547">Nucleotide-binding</keyword>
<keyword evidence="3 6" id="KW-0418">Kinase</keyword>
<feature type="domain" description="Protein kinase" evidence="5">
    <location>
        <begin position="21"/>
        <end position="273"/>
    </location>
</feature>
<keyword evidence="1 6" id="KW-0808">Transferase</keyword>
<dbReference type="PANTHER" id="PTHR43289">
    <property type="entry name" value="MITOGEN-ACTIVATED PROTEIN KINASE KINASE KINASE 20-RELATED"/>
    <property type="match status" value="1"/>
</dbReference>
<name>A0A2S9XQA3_9BACT</name>
<dbReference type="PANTHER" id="PTHR43289:SF6">
    <property type="entry name" value="SERINE_THREONINE-PROTEIN KINASE NEKL-3"/>
    <property type="match status" value="1"/>
</dbReference>
<dbReference type="Gene3D" id="3.30.200.20">
    <property type="entry name" value="Phosphorylase Kinase, domain 1"/>
    <property type="match status" value="1"/>
</dbReference>
<proteinExistence type="predicted"/>
<dbReference type="InterPro" id="IPR008271">
    <property type="entry name" value="Ser/Thr_kinase_AS"/>
</dbReference>
<dbReference type="InterPro" id="IPR000719">
    <property type="entry name" value="Prot_kinase_dom"/>
</dbReference>
<sequence length="291" mass="31777">MGRELADVAELLLGMRSQRRYLLLDTIARTRRSTVFHAIDQLLAREVALKVQHDSDDETVWRVIAEAQAMARFDDPNIVRVHDFGRHEGWLYLVMELCDENVETWRRGRPWADVLDQLVEAGRGLAAVHAAGLVHADVKPENIFVKDGAAKIGDFGLVTSPGWSTRISGTLGYIAPEVADGRQSAASDVFAFACTVWACLVGRPPFGEPPPGADTSAGALVLVERARAGAFGELDRAAAPPPRAIIAALRRALQPDPERRPALDGLLAQLEALRSAGALGRWVWTLRLDAR</sequence>
<dbReference type="GO" id="GO:0004674">
    <property type="term" value="F:protein serine/threonine kinase activity"/>
    <property type="evidence" value="ECO:0007669"/>
    <property type="project" value="UniProtKB-EC"/>
</dbReference>